<name>A0ABP8JHK8_9MICO</name>
<keyword evidence="5" id="KW-1185">Reference proteome</keyword>
<dbReference type="RefSeq" id="WP_295688584.1">
    <property type="nucleotide sequence ID" value="NZ_BAABGL010000012.1"/>
</dbReference>
<feature type="domain" description="AB hydrolase-1" evidence="3">
    <location>
        <begin position="21"/>
        <end position="279"/>
    </location>
</feature>
<evidence type="ECO:0000313" key="4">
    <source>
        <dbReference type="EMBL" id="GAA4390961.1"/>
    </source>
</evidence>
<sequence>MTDSDSIDLFTRTVGDGERRVVFLHGLFGRGKNFTRIAKGLEPECTSLLVDLPNHGRSDWTEEFDYRAMADHVAATLRADFAAAGPVDVIGHSMGGKVAMVLALRHPELVDRLVVEDISPVGTEAAKSGDAVSDDAVSDDAVSDDAGDAGSGGSEFDHLLSSLRALDLGSVADRAAADEALSESIPNRTVRGFLLQNLRSGDDGLFWEPNLELLHESLAVIGGFPELGDARFDHPVLWVGGAKSDYIRPEYGEAMRALFPRTTRMMIKDAGHWLHSEKPEEFIAVLRGFLLDDRD</sequence>
<dbReference type="PANTHER" id="PTHR46118:SF4">
    <property type="entry name" value="PROTEIN ABHD11"/>
    <property type="match status" value="1"/>
</dbReference>
<dbReference type="InterPro" id="IPR000073">
    <property type="entry name" value="AB_hydrolase_1"/>
</dbReference>
<evidence type="ECO:0000313" key="5">
    <source>
        <dbReference type="Proteomes" id="UP001500642"/>
    </source>
</evidence>
<dbReference type="PRINTS" id="PR00111">
    <property type="entry name" value="ABHYDROLASE"/>
</dbReference>
<organism evidence="4 5">
    <name type="scientific">Brevibacterium pityocampae</name>
    <dbReference type="NCBI Taxonomy" id="506594"/>
    <lineage>
        <taxon>Bacteria</taxon>
        <taxon>Bacillati</taxon>
        <taxon>Actinomycetota</taxon>
        <taxon>Actinomycetes</taxon>
        <taxon>Micrococcales</taxon>
        <taxon>Brevibacteriaceae</taxon>
        <taxon>Brevibacterium</taxon>
    </lineage>
</organism>
<dbReference type="SUPFAM" id="SSF53474">
    <property type="entry name" value="alpha/beta-Hydrolases"/>
    <property type="match status" value="1"/>
</dbReference>
<dbReference type="Gene3D" id="3.40.50.1820">
    <property type="entry name" value="alpha/beta hydrolase"/>
    <property type="match status" value="1"/>
</dbReference>
<dbReference type="Proteomes" id="UP001500642">
    <property type="component" value="Unassembled WGS sequence"/>
</dbReference>
<evidence type="ECO:0000256" key="2">
    <source>
        <dbReference type="SAM" id="MobiDB-lite"/>
    </source>
</evidence>
<keyword evidence="1 4" id="KW-0378">Hydrolase</keyword>
<feature type="compositionally biased region" description="Acidic residues" evidence="2">
    <location>
        <begin position="132"/>
        <end position="147"/>
    </location>
</feature>
<evidence type="ECO:0000256" key="1">
    <source>
        <dbReference type="ARBA" id="ARBA00022801"/>
    </source>
</evidence>
<protein>
    <submittedName>
        <fullName evidence="4">Alpha/beta fold hydrolase</fullName>
    </submittedName>
</protein>
<dbReference type="InterPro" id="IPR029058">
    <property type="entry name" value="AB_hydrolase_fold"/>
</dbReference>
<accession>A0ABP8JHK8</accession>
<dbReference type="Pfam" id="PF00561">
    <property type="entry name" value="Abhydrolase_1"/>
    <property type="match status" value="1"/>
</dbReference>
<proteinExistence type="predicted"/>
<dbReference type="PANTHER" id="PTHR46118">
    <property type="entry name" value="PROTEIN ABHD11"/>
    <property type="match status" value="1"/>
</dbReference>
<evidence type="ECO:0000259" key="3">
    <source>
        <dbReference type="Pfam" id="PF00561"/>
    </source>
</evidence>
<dbReference type="EMBL" id="BAABGL010000012">
    <property type="protein sequence ID" value="GAA4390961.1"/>
    <property type="molecule type" value="Genomic_DNA"/>
</dbReference>
<reference evidence="5" key="1">
    <citation type="journal article" date="2019" name="Int. J. Syst. Evol. Microbiol.">
        <title>The Global Catalogue of Microorganisms (GCM) 10K type strain sequencing project: providing services to taxonomists for standard genome sequencing and annotation.</title>
        <authorList>
            <consortium name="The Broad Institute Genomics Platform"/>
            <consortium name="The Broad Institute Genome Sequencing Center for Infectious Disease"/>
            <person name="Wu L."/>
            <person name="Ma J."/>
        </authorList>
    </citation>
    <scope>NUCLEOTIDE SEQUENCE [LARGE SCALE GENOMIC DNA]</scope>
    <source>
        <strain evidence="5">JCM 17808</strain>
    </source>
</reference>
<gene>
    <name evidence="4" type="ORF">GCM10023167_17920</name>
</gene>
<feature type="region of interest" description="Disordered" evidence="2">
    <location>
        <begin position="124"/>
        <end position="150"/>
    </location>
</feature>
<dbReference type="GO" id="GO:0016787">
    <property type="term" value="F:hydrolase activity"/>
    <property type="evidence" value="ECO:0007669"/>
    <property type="project" value="UniProtKB-KW"/>
</dbReference>
<comment type="caution">
    <text evidence="4">The sequence shown here is derived from an EMBL/GenBank/DDBJ whole genome shotgun (WGS) entry which is preliminary data.</text>
</comment>